<dbReference type="PROSITE" id="PS00061">
    <property type="entry name" value="ADH_SHORT"/>
    <property type="match status" value="1"/>
</dbReference>
<dbReference type="SUPFAM" id="SSF51735">
    <property type="entry name" value="NAD(P)-binding Rossmann-fold domains"/>
    <property type="match status" value="1"/>
</dbReference>
<dbReference type="AlphaFoldDB" id="A0A432LDQ7"/>
<dbReference type="InterPro" id="IPR020904">
    <property type="entry name" value="Sc_DH/Rdtase_CS"/>
</dbReference>
<dbReference type="Gene3D" id="3.40.50.720">
    <property type="entry name" value="NAD(P)-binding Rossmann-like Domain"/>
    <property type="match status" value="1"/>
</dbReference>
<keyword evidence="4" id="KW-1185">Reference proteome</keyword>
<sequence>MFNLQDKVAIVTGGSSGIGLATVKAFVAKGAKVILSDINVEGGNQHVAAIRETGGEVTFFEANVADESAVQALVQFAVDTYGKLDIIVNNAGIGVLAETHQLSYEDYHRVIKINQDSIFYGSKYAIQEFLKTGSGGAIVNVASILGTVGQAGAFAYNASKGAANLMTKSLAAEYSSRNIRINSVCPGYVESGMVNKEALGDYYDGLVAQHPIGRLGQPDEIAHAIVFLCENEFTTGANLLVDGGYTSI</sequence>
<dbReference type="InterPro" id="IPR036291">
    <property type="entry name" value="NAD(P)-bd_dom_sf"/>
</dbReference>
<accession>A0A432LDQ7</accession>
<organism evidence="3 4">
    <name type="scientific">Lysinibacillus antri</name>
    <dbReference type="NCBI Taxonomy" id="2498145"/>
    <lineage>
        <taxon>Bacteria</taxon>
        <taxon>Bacillati</taxon>
        <taxon>Bacillota</taxon>
        <taxon>Bacilli</taxon>
        <taxon>Bacillales</taxon>
        <taxon>Bacillaceae</taxon>
        <taxon>Lysinibacillus</taxon>
    </lineage>
</organism>
<evidence type="ECO:0000313" key="3">
    <source>
        <dbReference type="EMBL" id="RUL54727.1"/>
    </source>
</evidence>
<comment type="similarity">
    <text evidence="1">Belongs to the short-chain dehydrogenases/reductases (SDR) family.</text>
</comment>
<keyword evidence="2" id="KW-0560">Oxidoreductase</keyword>
<dbReference type="InterPro" id="IPR002347">
    <property type="entry name" value="SDR_fam"/>
</dbReference>
<dbReference type="CDD" id="cd05233">
    <property type="entry name" value="SDR_c"/>
    <property type="match status" value="1"/>
</dbReference>
<dbReference type="GO" id="GO:0016491">
    <property type="term" value="F:oxidoreductase activity"/>
    <property type="evidence" value="ECO:0007669"/>
    <property type="project" value="UniProtKB-KW"/>
</dbReference>
<dbReference type="FunFam" id="3.40.50.720:FF:000084">
    <property type="entry name" value="Short-chain dehydrogenase reductase"/>
    <property type="match status" value="1"/>
</dbReference>
<dbReference type="PRINTS" id="PR00080">
    <property type="entry name" value="SDRFAMILY"/>
</dbReference>
<dbReference type="PANTHER" id="PTHR24321:SF11">
    <property type="entry name" value="BLR0893 PROTEIN"/>
    <property type="match status" value="1"/>
</dbReference>
<evidence type="ECO:0000256" key="1">
    <source>
        <dbReference type="ARBA" id="ARBA00006484"/>
    </source>
</evidence>
<comment type="caution">
    <text evidence="3">The sequence shown here is derived from an EMBL/GenBank/DDBJ whole genome shotgun (WGS) entry which is preliminary data.</text>
</comment>
<dbReference type="Proteomes" id="UP000287910">
    <property type="component" value="Unassembled WGS sequence"/>
</dbReference>
<proteinExistence type="inferred from homology"/>
<dbReference type="GO" id="GO:0008206">
    <property type="term" value="P:bile acid metabolic process"/>
    <property type="evidence" value="ECO:0007669"/>
    <property type="project" value="UniProtKB-ARBA"/>
</dbReference>
<dbReference type="Pfam" id="PF13561">
    <property type="entry name" value="adh_short_C2"/>
    <property type="match status" value="1"/>
</dbReference>
<name>A0A432LDQ7_9BACI</name>
<gene>
    <name evidence="3" type="ORF">EK386_06060</name>
</gene>
<dbReference type="NCBIfam" id="NF005559">
    <property type="entry name" value="PRK07231.1"/>
    <property type="match status" value="1"/>
</dbReference>
<evidence type="ECO:0000313" key="4">
    <source>
        <dbReference type="Proteomes" id="UP000287910"/>
    </source>
</evidence>
<evidence type="ECO:0000256" key="2">
    <source>
        <dbReference type="ARBA" id="ARBA00023002"/>
    </source>
</evidence>
<dbReference type="RefSeq" id="WP_126658146.1">
    <property type="nucleotide sequence ID" value="NZ_RYYR01000006.1"/>
</dbReference>
<reference evidence="3 4" key="1">
    <citation type="submission" date="2018-12" db="EMBL/GenBank/DDBJ databases">
        <title>Lysinibacillus antri sp. nov., isolated from a cave soil.</title>
        <authorList>
            <person name="Narsing Rao M.P."/>
            <person name="Zhang H."/>
            <person name="Dong Z.-Y."/>
            <person name="Niu X.-K."/>
            <person name="Zhang K."/>
            <person name="Fang B.-Z."/>
            <person name="Kang Y.-Q."/>
            <person name="Xiao M."/>
            <person name="Li W.-J."/>
        </authorList>
    </citation>
    <scope>NUCLEOTIDE SEQUENCE [LARGE SCALE GENOMIC DNA]</scope>
    <source>
        <strain evidence="3 4">SYSU K30002</strain>
    </source>
</reference>
<dbReference type="PRINTS" id="PR00081">
    <property type="entry name" value="GDHRDH"/>
</dbReference>
<dbReference type="EMBL" id="RYYR01000006">
    <property type="protein sequence ID" value="RUL54727.1"/>
    <property type="molecule type" value="Genomic_DNA"/>
</dbReference>
<dbReference type="PANTHER" id="PTHR24321">
    <property type="entry name" value="DEHYDROGENASES, SHORT CHAIN"/>
    <property type="match status" value="1"/>
</dbReference>
<protein>
    <submittedName>
        <fullName evidence="3">SDR family oxidoreductase</fullName>
    </submittedName>
</protein>